<accession>A0A5C3Q6X5</accession>
<protein>
    <submittedName>
        <fullName evidence="1">Uncharacterized protein</fullName>
    </submittedName>
</protein>
<sequence>MSTKGHDIPHTTGLFKNPISLASVFPALSLLSKLSFSFYTCPLSSATSSLNSNSLLSAARRAMFSFFLSTPSTIPSNSSQMTSVNPIKRPGTGTYANIDLCIDILANALKALGTLTRLELSQKQTLVTHYLSFIVISTDSEDVLNTNKERWMDCKCERAHGAKVFAFHTHQDRRSTHEEMEAQLLQLSQGLFLMLAGLAECLSSTPRAASQRMADVHSSKSFTVAEPKQVKLHGKEPGLDGLFPRLPNTLLHLLKTMIAKYLQAPTTSSTLADRKHDNYQISVVIVYLGSLHILKTKSPEFPQKRYITSHAKAILTSVHEILQMCARSPRSRSIDLELEEPIVFAKKMYPLVKDDLPGALNIYEAFSMVPEPTVEDEGAANLLFGITLYYPMRRCMNPSCFPTTENVGIKKAELHT</sequence>
<proteinExistence type="predicted"/>
<dbReference type="AlphaFoldDB" id="A0A5C3Q6X5"/>
<dbReference type="Proteomes" id="UP000305067">
    <property type="component" value="Unassembled WGS sequence"/>
</dbReference>
<evidence type="ECO:0000313" key="1">
    <source>
        <dbReference type="EMBL" id="TFK97864.1"/>
    </source>
</evidence>
<organism evidence="1 2">
    <name type="scientific">Pterulicium gracile</name>
    <dbReference type="NCBI Taxonomy" id="1884261"/>
    <lineage>
        <taxon>Eukaryota</taxon>
        <taxon>Fungi</taxon>
        <taxon>Dikarya</taxon>
        <taxon>Basidiomycota</taxon>
        <taxon>Agaricomycotina</taxon>
        <taxon>Agaricomycetes</taxon>
        <taxon>Agaricomycetidae</taxon>
        <taxon>Agaricales</taxon>
        <taxon>Pleurotineae</taxon>
        <taxon>Pterulaceae</taxon>
        <taxon>Pterulicium</taxon>
    </lineage>
</organism>
<gene>
    <name evidence="1" type="ORF">BDV98DRAFT_596365</name>
</gene>
<evidence type="ECO:0000313" key="2">
    <source>
        <dbReference type="Proteomes" id="UP000305067"/>
    </source>
</evidence>
<keyword evidence="2" id="KW-1185">Reference proteome</keyword>
<name>A0A5C3Q6X5_9AGAR</name>
<dbReference type="EMBL" id="ML178844">
    <property type="protein sequence ID" value="TFK97864.1"/>
    <property type="molecule type" value="Genomic_DNA"/>
</dbReference>
<reference evidence="1 2" key="1">
    <citation type="journal article" date="2019" name="Nat. Ecol. Evol.">
        <title>Megaphylogeny resolves global patterns of mushroom evolution.</title>
        <authorList>
            <person name="Varga T."/>
            <person name="Krizsan K."/>
            <person name="Foldi C."/>
            <person name="Dima B."/>
            <person name="Sanchez-Garcia M."/>
            <person name="Sanchez-Ramirez S."/>
            <person name="Szollosi G.J."/>
            <person name="Szarkandi J.G."/>
            <person name="Papp V."/>
            <person name="Albert L."/>
            <person name="Andreopoulos W."/>
            <person name="Angelini C."/>
            <person name="Antonin V."/>
            <person name="Barry K.W."/>
            <person name="Bougher N.L."/>
            <person name="Buchanan P."/>
            <person name="Buyck B."/>
            <person name="Bense V."/>
            <person name="Catcheside P."/>
            <person name="Chovatia M."/>
            <person name="Cooper J."/>
            <person name="Damon W."/>
            <person name="Desjardin D."/>
            <person name="Finy P."/>
            <person name="Geml J."/>
            <person name="Haridas S."/>
            <person name="Hughes K."/>
            <person name="Justo A."/>
            <person name="Karasinski D."/>
            <person name="Kautmanova I."/>
            <person name="Kiss B."/>
            <person name="Kocsube S."/>
            <person name="Kotiranta H."/>
            <person name="LaButti K.M."/>
            <person name="Lechner B.E."/>
            <person name="Liimatainen K."/>
            <person name="Lipzen A."/>
            <person name="Lukacs Z."/>
            <person name="Mihaltcheva S."/>
            <person name="Morgado L.N."/>
            <person name="Niskanen T."/>
            <person name="Noordeloos M.E."/>
            <person name="Ohm R.A."/>
            <person name="Ortiz-Santana B."/>
            <person name="Ovrebo C."/>
            <person name="Racz N."/>
            <person name="Riley R."/>
            <person name="Savchenko A."/>
            <person name="Shiryaev A."/>
            <person name="Soop K."/>
            <person name="Spirin V."/>
            <person name="Szebenyi C."/>
            <person name="Tomsovsky M."/>
            <person name="Tulloss R.E."/>
            <person name="Uehling J."/>
            <person name="Grigoriev I.V."/>
            <person name="Vagvolgyi C."/>
            <person name="Papp T."/>
            <person name="Martin F.M."/>
            <person name="Miettinen O."/>
            <person name="Hibbett D.S."/>
            <person name="Nagy L.G."/>
        </authorList>
    </citation>
    <scope>NUCLEOTIDE SEQUENCE [LARGE SCALE GENOMIC DNA]</scope>
    <source>
        <strain evidence="1 2">CBS 309.79</strain>
    </source>
</reference>